<dbReference type="PANTHER" id="PTHR38225:SF4">
    <property type="entry name" value="PROTEIN, PUTATIVE-RELATED"/>
    <property type="match status" value="1"/>
</dbReference>
<protein>
    <submittedName>
        <fullName evidence="3">Uncharacterized protein</fullName>
    </submittedName>
</protein>
<comment type="caution">
    <text evidence="3">The sequence shown here is derived from an EMBL/GenBank/DDBJ whole genome shotgun (WGS) entry which is preliminary data.</text>
</comment>
<evidence type="ECO:0000313" key="3">
    <source>
        <dbReference type="EMBL" id="KAK9091741.1"/>
    </source>
</evidence>
<feature type="region of interest" description="Disordered" evidence="1">
    <location>
        <begin position="1"/>
        <end position="21"/>
    </location>
</feature>
<dbReference type="PANTHER" id="PTHR38225">
    <property type="entry name" value="PROTEIN, PUTATIVE-RELATED"/>
    <property type="match status" value="1"/>
</dbReference>
<dbReference type="AlphaFoldDB" id="A0AAP0HPF7"/>
<proteinExistence type="predicted"/>
<name>A0AAP0HPF7_9MAGN</name>
<gene>
    <name evidence="3" type="ORF">Sjap_024918</name>
</gene>
<accession>A0AAP0HPF7</accession>
<sequence length="133" mass="15259">MDSSLSSCWSSKGTTWPHLSSSRTRRRSLQVVKAQNFRDEGRSMNIVDANLSVLKERIEGVKMKERLERCRSKEYHGWYYQTGYVDYKHKRDQHHVISTELLNLVGLIGGSIGFPIVFGSLFLCIVSIVVHNT</sequence>
<keyword evidence="4" id="KW-1185">Reference proteome</keyword>
<feature type="transmembrane region" description="Helical" evidence="2">
    <location>
        <begin position="101"/>
        <end position="130"/>
    </location>
</feature>
<feature type="compositionally biased region" description="Polar residues" evidence="1">
    <location>
        <begin position="1"/>
        <end position="19"/>
    </location>
</feature>
<dbReference type="Proteomes" id="UP001417504">
    <property type="component" value="Unassembled WGS sequence"/>
</dbReference>
<evidence type="ECO:0000256" key="2">
    <source>
        <dbReference type="SAM" id="Phobius"/>
    </source>
</evidence>
<keyword evidence="2" id="KW-1133">Transmembrane helix</keyword>
<reference evidence="3 4" key="1">
    <citation type="submission" date="2024-01" db="EMBL/GenBank/DDBJ databases">
        <title>Genome assemblies of Stephania.</title>
        <authorList>
            <person name="Yang L."/>
        </authorList>
    </citation>
    <scope>NUCLEOTIDE SEQUENCE [LARGE SCALE GENOMIC DNA]</scope>
    <source>
        <strain evidence="3">QJT</strain>
        <tissue evidence="3">Leaf</tissue>
    </source>
</reference>
<evidence type="ECO:0000256" key="1">
    <source>
        <dbReference type="SAM" id="MobiDB-lite"/>
    </source>
</evidence>
<dbReference type="EMBL" id="JBBNAE010000010">
    <property type="protein sequence ID" value="KAK9091741.1"/>
    <property type="molecule type" value="Genomic_DNA"/>
</dbReference>
<keyword evidence="2" id="KW-0472">Membrane</keyword>
<organism evidence="3 4">
    <name type="scientific">Stephania japonica</name>
    <dbReference type="NCBI Taxonomy" id="461633"/>
    <lineage>
        <taxon>Eukaryota</taxon>
        <taxon>Viridiplantae</taxon>
        <taxon>Streptophyta</taxon>
        <taxon>Embryophyta</taxon>
        <taxon>Tracheophyta</taxon>
        <taxon>Spermatophyta</taxon>
        <taxon>Magnoliopsida</taxon>
        <taxon>Ranunculales</taxon>
        <taxon>Menispermaceae</taxon>
        <taxon>Menispermoideae</taxon>
        <taxon>Cissampelideae</taxon>
        <taxon>Stephania</taxon>
    </lineage>
</organism>
<evidence type="ECO:0000313" key="4">
    <source>
        <dbReference type="Proteomes" id="UP001417504"/>
    </source>
</evidence>
<keyword evidence="2" id="KW-0812">Transmembrane</keyword>